<dbReference type="AlphaFoldDB" id="A0A0D2NEP0"/>
<feature type="region of interest" description="Disordered" evidence="1">
    <location>
        <begin position="19"/>
        <end position="57"/>
    </location>
</feature>
<reference evidence="3" key="1">
    <citation type="submission" date="2014-04" db="EMBL/GenBank/DDBJ databases">
        <title>Evolutionary Origins and Diversification of the Mycorrhizal Mutualists.</title>
        <authorList>
            <consortium name="DOE Joint Genome Institute"/>
            <consortium name="Mycorrhizal Genomics Consortium"/>
            <person name="Kohler A."/>
            <person name="Kuo A."/>
            <person name="Nagy L.G."/>
            <person name="Floudas D."/>
            <person name="Copeland A."/>
            <person name="Barry K.W."/>
            <person name="Cichocki N."/>
            <person name="Veneault-Fourrey C."/>
            <person name="LaButti K."/>
            <person name="Lindquist E.A."/>
            <person name="Lipzen A."/>
            <person name="Lundell T."/>
            <person name="Morin E."/>
            <person name="Murat C."/>
            <person name="Riley R."/>
            <person name="Ohm R."/>
            <person name="Sun H."/>
            <person name="Tunlid A."/>
            <person name="Henrissat B."/>
            <person name="Grigoriev I.V."/>
            <person name="Hibbett D.S."/>
            <person name="Martin F."/>
        </authorList>
    </citation>
    <scope>NUCLEOTIDE SEQUENCE [LARGE SCALE GENOMIC DNA]</scope>
    <source>
        <strain evidence="3">FD-334 SS-4</strain>
    </source>
</reference>
<evidence type="ECO:0000313" key="3">
    <source>
        <dbReference type="Proteomes" id="UP000054270"/>
    </source>
</evidence>
<feature type="compositionally biased region" description="Low complexity" evidence="1">
    <location>
        <begin position="36"/>
        <end position="49"/>
    </location>
</feature>
<keyword evidence="3" id="KW-1185">Reference proteome</keyword>
<evidence type="ECO:0000313" key="2">
    <source>
        <dbReference type="EMBL" id="KJA15131.1"/>
    </source>
</evidence>
<evidence type="ECO:0000256" key="1">
    <source>
        <dbReference type="SAM" id="MobiDB-lite"/>
    </source>
</evidence>
<protein>
    <submittedName>
        <fullName evidence="2">Uncharacterized protein</fullName>
    </submittedName>
</protein>
<organism evidence="2 3">
    <name type="scientific">Hypholoma sublateritium (strain FD-334 SS-4)</name>
    <dbReference type="NCBI Taxonomy" id="945553"/>
    <lineage>
        <taxon>Eukaryota</taxon>
        <taxon>Fungi</taxon>
        <taxon>Dikarya</taxon>
        <taxon>Basidiomycota</taxon>
        <taxon>Agaricomycotina</taxon>
        <taxon>Agaricomycetes</taxon>
        <taxon>Agaricomycetidae</taxon>
        <taxon>Agaricales</taxon>
        <taxon>Agaricineae</taxon>
        <taxon>Strophariaceae</taxon>
        <taxon>Hypholoma</taxon>
    </lineage>
</organism>
<accession>A0A0D2NEP0</accession>
<dbReference type="EMBL" id="KN817653">
    <property type="protein sequence ID" value="KJA15131.1"/>
    <property type="molecule type" value="Genomic_DNA"/>
</dbReference>
<proteinExistence type="predicted"/>
<feature type="region of interest" description="Disordered" evidence="1">
    <location>
        <begin position="69"/>
        <end position="94"/>
    </location>
</feature>
<dbReference type="Proteomes" id="UP000054270">
    <property type="component" value="Unassembled WGS sequence"/>
</dbReference>
<gene>
    <name evidence="2" type="ORF">HYPSUDRAFT_72235</name>
</gene>
<sequence length="94" mass="10385">MAKWLCPRSLLEVSFRETLRSSSPELVSHHPRRDLGASAAPLSPLSQPPTSVHLSHPHRFIDIHKPHRLSARSTSPPLLPVAPPSHRSPMCSHA</sequence>
<name>A0A0D2NEP0_HYPSF</name>